<protein>
    <recommendedName>
        <fullName evidence="1">N-acetyltransferase domain-containing protein</fullName>
    </recommendedName>
</protein>
<dbReference type="AlphaFoldDB" id="X1J508"/>
<comment type="caution">
    <text evidence="2">The sequence shown here is derived from an EMBL/GenBank/DDBJ whole genome shotgun (WGS) entry which is preliminary data.</text>
</comment>
<dbReference type="Gene3D" id="3.40.630.30">
    <property type="match status" value="1"/>
</dbReference>
<dbReference type="GO" id="GO:0016747">
    <property type="term" value="F:acyltransferase activity, transferring groups other than amino-acyl groups"/>
    <property type="evidence" value="ECO:0007669"/>
    <property type="project" value="InterPro"/>
</dbReference>
<gene>
    <name evidence="2" type="ORF">S03H2_52293</name>
</gene>
<dbReference type="SUPFAM" id="SSF55729">
    <property type="entry name" value="Acyl-CoA N-acyltransferases (Nat)"/>
    <property type="match status" value="1"/>
</dbReference>
<dbReference type="InterPro" id="IPR016181">
    <property type="entry name" value="Acyl_CoA_acyltransferase"/>
</dbReference>
<dbReference type="InterPro" id="IPR000182">
    <property type="entry name" value="GNAT_dom"/>
</dbReference>
<sequence>MKCSPFTTDRLILREFTGPDWKAVHEYASDPDVVRYLTWGPNSQKDSHVFIQRVISYQKDDPRRDHEFAVILKKEDRL</sequence>
<dbReference type="EMBL" id="BARU01033217">
    <property type="protein sequence ID" value="GAH64863.1"/>
    <property type="molecule type" value="Genomic_DNA"/>
</dbReference>
<name>X1J508_9ZZZZ</name>
<evidence type="ECO:0000313" key="2">
    <source>
        <dbReference type="EMBL" id="GAH64863.1"/>
    </source>
</evidence>
<organism evidence="2">
    <name type="scientific">marine sediment metagenome</name>
    <dbReference type="NCBI Taxonomy" id="412755"/>
    <lineage>
        <taxon>unclassified sequences</taxon>
        <taxon>metagenomes</taxon>
        <taxon>ecological metagenomes</taxon>
    </lineage>
</organism>
<accession>X1J508</accession>
<feature type="non-terminal residue" evidence="2">
    <location>
        <position position="78"/>
    </location>
</feature>
<reference evidence="2" key="1">
    <citation type="journal article" date="2014" name="Front. Microbiol.">
        <title>High frequency of phylogenetically diverse reductive dehalogenase-homologous genes in deep subseafloor sedimentary metagenomes.</title>
        <authorList>
            <person name="Kawai M."/>
            <person name="Futagami T."/>
            <person name="Toyoda A."/>
            <person name="Takaki Y."/>
            <person name="Nishi S."/>
            <person name="Hori S."/>
            <person name="Arai W."/>
            <person name="Tsubouchi T."/>
            <person name="Morono Y."/>
            <person name="Uchiyama I."/>
            <person name="Ito T."/>
            <person name="Fujiyama A."/>
            <person name="Inagaki F."/>
            <person name="Takami H."/>
        </authorList>
    </citation>
    <scope>NUCLEOTIDE SEQUENCE</scope>
    <source>
        <strain evidence="2">Expedition CK06-06</strain>
    </source>
</reference>
<feature type="domain" description="N-acetyltransferase" evidence="1">
    <location>
        <begin position="10"/>
        <end position="75"/>
    </location>
</feature>
<dbReference type="Pfam" id="PF13302">
    <property type="entry name" value="Acetyltransf_3"/>
    <property type="match status" value="1"/>
</dbReference>
<proteinExistence type="predicted"/>
<evidence type="ECO:0000259" key="1">
    <source>
        <dbReference type="Pfam" id="PF13302"/>
    </source>
</evidence>